<dbReference type="PANTHER" id="PTHR34297">
    <property type="entry name" value="HYPOTHETICAL CYTOSOLIC PROTEIN-RELATED"/>
    <property type="match status" value="1"/>
</dbReference>
<dbReference type="RefSeq" id="WP_153835870.1">
    <property type="nucleotide sequence ID" value="NZ_JBHUMW010000089.1"/>
</dbReference>
<evidence type="ECO:0000256" key="1">
    <source>
        <dbReference type="ARBA" id="ARBA00005721"/>
    </source>
</evidence>
<dbReference type="Pfam" id="PF03780">
    <property type="entry name" value="Asp23"/>
    <property type="match status" value="1"/>
</dbReference>
<gene>
    <name evidence="2" type="ORF">GH885_13105</name>
</gene>
<comment type="caution">
    <text evidence="2">The sequence shown here is derived from an EMBL/GenBank/DDBJ whole genome shotgun (WGS) entry which is preliminary data.</text>
</comment>
<proteinExistence type="inferred from homology"/>
<protein>
    <submittedName>
        <fullName evidence="2">Asp23/Gls24 family envelope stress response protein</fullName>
    </submittedName>
</protein>
<reference evidence="2 3" key="1">
    <citation type="submission" date="2019-10" db="EMBL/GenBank/DDBJ databases">
        <title>Gracilibacillus salitolerans sp. nov., a moderate halophile isolated from a saline soil in northwest China.</title>
        <authorList>
            <person name="Gan L."/>
        </authorList>
    </citation>
    <scope>NUCLEOTIDE SEQUENCE [LARGE SCALE GENOMIC DNA]</scope>
    <source>
        <strain evidence="2 3">TP2-8</strain>
    </source>
</reference>
<dbReference type="PANTHER" id="PTHR34297:SF1">
    <property type="entry name" value="ASP23_GLS24 FAMILY ENVELOPE STRESS RESPONSE PROTEIN"/>
    <property type="match status" value="1"/>
</dbReference>
<accession>A0A6N7R1S5</accession>
<evidence type="ECO:0000313" key="3">
    <source>
        <dbReference type="Proteomes" id="UP000435187"/>
    </source>
</evidence>
<dbReference type="Proteomes" id="UP000435187">
    <property type="component" value="Unassembled WGS sequence"/>
</dbReference>
<name>A0A6N7R1S5_9BACI</name>
<sequence>MAENQLLNVSESTPLGKVEIAPDVLEVIAGIATTEVSGVSSMRGNFATGVAERLGKKAHGKGIKVDLIEDTVSVDVYIVVDYGHSVPVVAEKIQLNVRQAIENMTAIQIKEINVHVVGVHMEQVNDEKDE</sequence>
<comment type="similarity">
    <text evidence="1">Belongs to the asp23 family.</text>
</comment>
<dbReference type="AlphaFoldDB" id="A0A6N7R1S5"/>
<dbReference type="InterPro" id="IPR005531">
    <property type="entry name" value="Asp23"/>
</dbReference>
<dbReference type="EMBL" id="WJEE01000029">
    <property type="protein sequence ID" value="MRI67271.1"/>
    <property type="molecule type" value="Genomic_DNA"/>
</dbReference>
<keyword evidence="3" id="KW-1185">Reference proteome</keyword>
<evidence type="ECO:0000313" key="2">
    <source>
        <dbReference type="EMBL" id="MRI67271.1"/>
    </source>
</evidence>
<organism evidence="2 3">
    <name type="scientific">Gracilibacillus thailandensis</name>
    <dbReference type="NCBI Taxonomy" id="563735"/>
    <lineage>
        <taxon>Bacteria</taxon>
        <taxon>Bacillati</taxon>
        <taxon>Bacillota</taxon>
        <taxon>Bacilli</taxon>
        <taxon>Bacillales</taxon>
        <taxon>Bacillaceae</taxon>
        <taxon>Gracilibacillus</taxon>
    </lineage>
</organism>